<dbReference type="EMBL" id="CAAHFH010000002">
    <property type="protein sequence ID" value="VGO22399.1"/>
    <property type="molecule type" value="Genomic_DNA"/>
</dbReference>
<evidence type="ECO:0000313" key="2">
    <source>
        <dbReference type="Proteomes" id="UP000346198"/>
    </source>
</evidence>
<dbReference type="InterPro" id="IPR001539">
    <property type="entry name" value="Peptidase_U32"/>
</dbReference>
<dbReference type="Pfam" id="PF01136">
    <property type="entry name" value="Peptidase_U32"/>
    <property type="match status" value="1"/>
</dbReference>
<proteinExistence type="predicted"/>
<dbReference type="Proteomes" id="UP000346198">
    <property type="component" value="Unassembled WGS sequence"/>
</dbReference>
<dbReference type="RefSeq" id="WP_168433526.1">
    <property type="nucleotide sequence ID" value="NZ_CAAHFH010000002.1"/>
</dbReference>
<dbReference type="InterPro" id="IPR051454">
    <property type="entry name" value="RNA/ubiquinone_mod_enzymes"/>
</dbReference>
<evidence type="ECO:0000313" key="1">
    <source>
        <dbReference type="EMBL" id="VGO22399.1"/>
    </source>
</evidence>
<keyword evidence="2" id="KW-1185">Reference proteome</keyword>
<sequence>MKYFCMPADFKTETLDAYAELNRTHTDAMIFETYGNITVKNRFGSGRNTSDLQKIDMEALKIYVAHSVKHGIDFNYTINTPYMGNMEFTKEGVAEIRAFLTELYEAGIRSLTLALPGLMEIANEMEPGFAIRASVISNTNTANKAMELKRLGAERVVVDESIARDFKALKSIVSAFGGKVEIIANSVCQQDCTYRIFHYNQIAGDSIDPTDGVSCSFYRHRCALRTHKDPSTLLKAAWIRPEDLKHYVDIGIEYFKLQGRQAVATGDPVRAVRSYMEESYDGDFVELLFMFSSTKQLQLKLDNRRLDGFITPFVENDSFCPKNCAAHSYCSRFAEKVLEGTGAEQVLANGCEFLSQNDPFKTIQ</sequence>
<organism evidence="1 2">
    <name type="scientific">Pontiella sulfatireligans</name>
    <dbReference type="NCBI Taxonomy" id="2750658"/>
    <lineage>
        <taxon>Bacteria</taxon>
        <taxon>Pseudomonadati</taxon>
        <taxon>Kiritimatiellota</taxon>
        <taxon>Kiritimatiellia</taxon>
        <taxon>Kiritimatiellales</taxon>
        <taxon>Pontiellaceae</taxon>
        <taxon>Pontiella</taxon>
    </lineage>
</organism>
<dbReference type="PANTHER" id="PTHR30217">
    <property type="entry name" value="PEPTIDASE U32 FAMILY"/>
    <property type="match status" value="1"/>
</dbReference>
<accession>A0A6C2UQP3</accession>
<name>A0A6C2UQP3_9BACT</name>
<reference evidence="1 2" key="1">
    <citation type="submission" date="2019-04" db="EMBL/GenBank/DDBJ databases">
        <authorList>
            <person name="Van Vliet M D."/>
        </authorList>
    </citation>
    <scope>NUCLEOTIDE SEQUENCE [LARGE SCALE GENOMIC DNA]</scope>
    <source>
        <strain evidence="1 2">F21</strain>
    </source>
</reference>
<protein>
    <recommendedName>
        <fullName evidence="3">Protease YdcP</fullName>
    </recommendedName>
</protein>
<dbReference type="AlphaFoldDB" id="A0A6C2UQP3"/>
<gene>
    <name evidence="1" type="ORF">SCARR_04482</name>
</gene>
<dbReference type="PANTHER" id="PTHR30217:SF10">
    <property type="entry name" value="23S RRNA 5-HYDROXYCYTIDINE C2501 SYNTHASE"/>
    <property type="match status" value="1"/>
</dbReference>
<evidence type="ECO:0008006" key="3">
    <source>
        <dbReference type="Google" id="ProtNLM"/>
    </source>
</evidence>